<accession>A0A1F6LYX5</accession>
<dbReference type="EMBL" id="MFQB01000055">
    <property type="protein sequence ID" value="OGH64592.1"/>
    <property type="molecule type" value="Genomic_DNA"/>
</dbReference>
<dbReference type="InterPro" id="IPR002314">
    <property type="entry name" value="aa-tRNA-synt_IIb"/>
</dbReference>
<dbReference type="Pfam" id="PF00587">
    <property type="entry name" value="tRNA-synt_2b"/>
    <property type="match status" value="1"/>
</dbReference>
<dbReference type="PANTHER" id="PTHR42753:SF2">
    <property type="entry name" value="PROLINE--TRNA LIGASE"/>
    <property type="match status" value="1"/>
</dbReference>
<evidence type="ECO:0000256" key="9">
    <source>
        <dbReference type="ARBA" id="ARBA00022917"/>
    </source>
</evidence>
<comment type="catalytic activity">
    <reaction evidence="11">
        <text>tRNA(Pro) + L-proline + ATP = L-prolyl-tRNA(Pro) + AMP + diphosphate</text>
        <dbReference type="Rhea" id="RHEA:14305"/>
        <dbReference type="Rhea" id="RHEA-COMP:9700"/>
        <dbReference type="Rhea" id="RHEA-COMP:9702"/>
        <dbReference type="ChEBI" id="CHEBI:30616"/>
        <dbReference type="ChEBI" id="CHEBI:33019"/>
        <dbReference type="ChEBI" id="CHEBI:60039"/>
        <dbReference type="ChEBI" id="CHEBI:78442"/>
        <dbReference type="ChEBI" id="CHEBI:78532"/>
        <dbReference type="ChEBI" id="CHEBI:456215"/>
        <dbReference type="EC" id="6.1.1.15"/>
    </reaction>
</comment>
<dbReference type="InterPro" id="IPR007214">
    <property type="entry name" value="YbaK/aa-tRNA-synth-assoc-dom"/>
</dbReference>
<evidence type="ECO:0000259" key="13">
    <source>
        <dbReference type="PROSITE" id="PS50862"/>
    </source>
</evidence>
<dbReference type="InterPro" id="IPR004500">
    <property type="entry name" value="Pro-tRNA-synth_IIa_bac-type"/>
</dbReference>
<evidence type="ECO:0000256" key="12">
    <source>
        <dbReference type="NCBIfam" id="TIGR00409"/>
    </source>
</evidence>
<dbReference type="NCBIfam" id="NF006625">
    <property type="entry name" value="PRK09194.1"/>
    <property type="match status" value="1"/>
</dbReference>
<dbReference type="GO" id="GO:0002161">
    <property type="term" value="F:aminoacyl-tRNA deacylase activity"/>
    <property type="evidence" value="ECO:0007669"/>
    <property type="project" value="InterPro"/>
</dbReference>
<dbReference type="CDD" id="cd00861">
    <property type="entry name" value="ProRS_anticodon_short"/>
    <property type="match status" value="1"/>
</dbReference>
<dbReference type="Gene3D" id="3.90.960.10">
    <property type="entry name" value="YbaK/aminoacyl-tRNA synthetase-associated domain"/>
    <property type="match status" value="1"/>
</dbReference>
<comment type="subunit">
    <text evidence="2">Homodimer.</text>
</comment>
<keyword evidence="5" id="KW-0963">Cytoplasm</keyword>
<name>A0A1F6LYX5_9BACT</name>
<sequence length="553" mass="62938">MKQSHLFGKTLREAPKDIGNKSTEYLLRAGFIAESVAGRYYMLPLGMRVQDKIMKVIEEEMNATGAQKMTTPTLHPLELWKETNRTSSAGFELMKVADRRGAEFALGGTAEEMFVDLVRRYTISYKDLPFTLYQFSQKFRDELRARGGLLRVREFMMKDAYSFHGDEADFKREYEVMWKAYERIFERFGLKVLVAESDNGYIGGEYCHEFIVESEVGESKILAAEDGTYSAHEDVAVFLCQEMDDREEEKPMEDVEGKRIIGVEELAQYLNIPVEKTTKTILFEDEHGDVIAAAVRGGYDINETKLKHVACVHSLQLASAETVRRVTGAEVGYAGLLNLPKEVNIFMDESLRGRKNFEMGANRTDYHSVNVNFGRDIPEPEQFYDFKLAKAGFLTKDGKPLVEKKGIEVGNIFQLGRHYSSRMNAVFVDAEGKQVEYYMGCYGIGIGRTLATIVEKYHDEKGMIWPEVVAPFQAHLISLCRKEEDRHQAEQIYQILLENHIEVLFDDRDGITAGEKFADSDLIGIPFRLVVSPKTLEANRVELKRRTGGDAEL</sequence>
<dbReference type="GO" id="GO:0006433">
    <property type="term" value="P:prolyl-tRNA aminoacylation"/>
    <property type="evidence" value="ECO:0007669"/>
    <property type="project" value="UniProtKB-UniRule"/>
</dbReference>
<evidence type="ECO:0000256" key="11">
    <source>
        <dbReference type="ARBA" id="ARBA00047671"/>
    </source>
</evidence>
<dbReference type="InterPro" id="IPR004154">
    <property type="entry name" value="Anticodon-bd"/>
</dbReference>
<evidence type="ECO:0000256" key="7">
    <source>
        <dbReference type="ARBA" id="ARBA00022741"/>
    </source>
</evidence>
<dbReference type="PROSITE" id="PS50862">
    <property type="entry name" value="AA_TRNA_LIGASE_II"/>
    <property type="match status" value="1"/>
</dbReference>
<dbReference type="Pfam" id="PF04073">
    <property type="entry name" value="tRNA_edit"/>
    <property type="match status" value="1"/>
</dbReference>
<evidence type="ECO:0000256" key="6">
    <source>
        <dbReference type="ARBA" id="ARBA00022598"/>
    </source>
</evidence>
<dbReference type="GO" id="GO:0004827">
    <property type="term" value="F:proline-tRNA ligase activity"/>
    <property type="evidence" value="ECO:0007669"/>
    <property type="project" value="UniProtKB-UniRule"/>
</dbReference>
<evidence type="ECO:0000256" key="1">
    <source>
        <dbReference type="ARBA" id="ARBA00004496"/>
    </source>
</evidence>
<protein>
    <recommendedName>
        <fullName evidence="4 12">Proline--tRNA ligase</fullName>
        <ecNumber evidence="3 12">6.1.1.15</ecNumber>
    </recommendedName>
</protein>
<evidence type="ECO:0000313" key="14">
    <source>
        <dbReference type="EMBL" id="OGH64592.1"/>
    </source>
</evidence>
<dbReference type="Gene3D" id="3.30.930.10">
    <property type="entry name" value="Bira Bifunctional Protein, Domain 2"/>
    <property type="match status" value="2"/>
</dbReference>
<dbReference type="CDD" id="cd04334">
    <property type="entry name" value="ProRS-INS"/>
    <property type="match status" value="1"/>
</dbReference>
<dbReference type="InterPro" id="IPR036621">
    <property type="entry name" value="Anticodon-bd_dom_sf"/>
</dbReference>
<keyword evidence="7" id="KW-0547">Nucleotide-binding</keyword>
<dbReference type="SUPFAM" id="SSF52954">
    <property type="entry name" value="Class II aaRS ABD-related"/>
    <property type="match status" value="1"/>
</dbReference>
<dbReference type="SUPFAM" id="SSF55826">
    <property type="entry name" value="YbaK/ProRS associated domain"/>
    <property type="match status" value="1"/>
</dbReference>
<dbReference type="InterPro" id="IPR006195">
    <property type="entry name" value="aa-tRNA-synth_II"/>
</dbReference>
<dbReference type="STRING" id="1798680.A3J66_00650"/>
<evidence type="ECO:0000256" key="2">
    <source>
        <dbReference type="ARBA" id="ARBA00011738"/>
    </source>
</evidence>
<dbReference type="Pfam" id="PF03129">
    <property type="entry name" value="HGTP_anticodon"/>
    <property type="match status" value="1"/>
</dbReference>
<gene>
    <name evidence="14" type="ORF">A3J66_00650</name>
</gene>
<reference evidence="14 15" key="1">
    <citation type="journal article" date="2016" name="Nat. Commun.">
        <title>Thousands of microbial genomes shed light on interconnected biogeochemical processes in an aquifer system.</title>
        <authorList>
            <person name="Anantharaman K."/>
            <person name="Brown C.T."/>
            <person name="Hug L.A."/>
            <person name="Sharon I."/>
            <person name="Castelle C.J."/>
            <person name="Probst A.J."/>
            <person name="Thomas B.C."/>
            <person name="Singh A."/>
            <person name="Wilkins M.J."/>
            <person name="Karaoz U."/>
            <person name="Brodie E.L."/>
            <person name="Williams K.H."/>
            <person name="Hubbard S.S."/>
            <person name="Banfield J.F."/>
        </authorList>
    </citation>
    <scope>NUCLEOTIDE SEQUENCE [LARGE SCALE GENOMIC DNA]</scope>
</reference>
<dbReference type="PRINTS" id="PR01046">
    <property type="entry name" value="TRNASYNTHPRO"/>
</dbReference>
<evidence type="ECO:0000256" key="10">
    <source>
        <dbReference type="ARBA" id="ARBA00023146"/>
    </source>
</evidence>
<dbReference type="Gene3D" id="3.40.50.800">
    <property type="entry name" value="Anticodon-binding domain"/>
    <property type="match status" value="1"/>
</dbReference>
<feature type="non-terminal residue" evidence="14">
    <location>
        <position position="553"/>
    </location>
</feature>
<keyword evidence="9" id="KW-0648">Protein biosynthesis</keyword>
<dbReference type="Proteomes" id="UP000176282">
    <property type="component" value="Unassembled WGS sequence"/>
</dbReference>
<keyword evidence="10" id="KW-0030">Aminoacyl-tRNA synthetase</keyword>
<dbReference type="InterPro" id="IPR044140">
    <property type="entry name" value="ProRS_anticodon_short"/>
</dbReference>
<dbReference type="InterPro" id="IPR002316">
    <property type="entry name" value="Pro-tRNA-ligase_IIa"/>
</dbReference>
<organism evidence="14 15">
    <name type="scientific">Candidatus Magasanikbacteria bacterium RIFCSPHIGHO2_02_FULL_47_14</name>
    <dbReference type="NCBI Taxonomy" id="1798680"/>
    <lineage>
        <taxon>Bacteria</taxon>
        <taxon>Candidatus Magasanikiibacteriota</taxon>
    </lineage>
</organism>
<dbReference type="AlphaFoldDB" id="A0A1F6LYX5"/>
<evidence type="ECO:0000256" key="3">
    <source>
        <dbReference type="ARBA" id="ARBA00012831"/>
    </source>
</evidence>
<evidence type="ECO:0000256" key="8">
    <source>
        <dbReference type="ARBA" id="ARBA00022840"/>
    </source>
</evidence>
<dbReference type="InterPro" id="IPR050062">
    <property type="entry name" value="Pro-tRNA_synthetase"/>
</dbReference>
<feature type="domain" description="Aminoacyl-transfer RNA synthetases class-II family profile" evidence="13">
    <location>
        <begin position="46"/>
        <end position="466"/>
    </location>
</feature>
<keyword evidence="6 14" id="KW-0436">Ligase</keyword>
<evidence type="ECO:0000256" key="5">
    <source>
        <dbReference type="ARBA" id="ARBA00022490"/>
    </source>
</evidence>
<dbReference type="GO" id="GO:0005524">
    <property type="term" value="F:ATP binding"/>
    <property type="evidence" value="ECO:0007669"/>
    <property type="project" value="UniProtKB-KW"/>
</dbReference>
<dbReference type="EC" id="6.1.1.15" evidence="3 12"/>
<comment type="subcellular location">
    <subcellularLocation>
        <location evidence="1">Cytoplasm</location>
    </subcellularLocation>
</comment>
<dbReference type="SUPFAM" id="SSF55681">
    <property type="entry name" value="Class II aaRS and biotin synthetases"/>
    <property type="match status" value="1"/>
</dbReference>
<dbReference type="PANTHER" id="PTHR42753">
    <property type="entry name" value="MITOCHONDRIAL RIBOSOME PROTEIN L39/PROLYL-TRNA LIGASE FAMILY MEMBER"/>
    <property type="match status" value="1"/>
</dbReference>
<evidence type="ECO:0000313" key="15">
    <source>
        <dbReference type="Proteomes" id="UP000176282"/>
    </source>
</evidence>
<evidence type="ECO:0000256" key="4">
    <source>
        <dbReference type="ARBA" id="ARBA00019110"/>
    </source>
</evidence>
<comment type="caution">
    <text evidence="14">The sequence shown here is derived from an EMBL/GenBank/DDBJ whole genome shotgun (WGS) entry which is preliminary data.</text>
</comment>
<proteinExistence type="predicted"/>
<dbReference type="InterPro" id="IPR036754">
    <property type="entry name" value="YbaK/aa-tRNA-synt-asso_dom_sf"/>
</dbReference>
<dbReference type="InterPro" id="IPR045864">
    <property type="entry name" value="aa-tRNA-synth_II/BPL/LPL"/>
</dbReference>
<dbReference type="GO" id="GO:0005829">
    <property type="term" value="C:cytosol"/>
    <property type="evidence" value="ECO:0007669"/>
    <property type="project" value="TreeGrafter"/>
</dbReference>
<dbReference type="NCBIfam" id="TIGR00409">
    <property type="entry name" value="proS_fam_II"/>
    <property type="match status" value="1"/>
</dbReference>
<keyword evidence="8" id="KW-0067">ATP-binding</keyword>